<gene>
    <name evidence="1" type="ORF">Nepgr_031891</name>
</gene>
<proteinExistence type="predicted"/>
<evidence type="ECO:0000313" key="1">
    <source>
        <dbReference type="EMBL" id="GMH30048.1"/>
    </source>
</evidence>
<dbReference type="PANTHER" id="PTHR34355">
    <property type="entry name" value="JOSEPHIN-LIKE PROTEIN"/>
    <property type="match status" value="1"/>
</dbReference>
<dbReference type="AlphaFoldDB" id="A0AAD3THK7"/>
<dbReference type="EMBL" id="BSYO01000037">
    <property type="protein sequence ID" value="GMH30048.1"/>
    <property type="molecule type" value="Genomic_DNA"/>
</dbReference>
<protein>
    <recommendedName>
        <fullName evidence="3">Josephin-like protein</fullName>
    </recommendedName>
</protein>
<reference evidence="1" key="1">
    <citation type="submission" date="2023-05" db="EMBL/GenBank/DDBJ databases">
        <title>Nepenthes gracilis genome sequencing.</title>
        <authorList>
            <person name="Fukushima K."/>
        </authorList>
    </citation>
    <scope>NUCLEOTIDE SEQUENCE</scope>
    <source>
        <strain evidence="1">SING2019-196</strain>
    </source>
</reference>
<sequence length="112" mass="12118">MAIRIGNGSRVASNKGRVTGICGYRLPRSSRSLQPVKLLRRLGAKLAKALSLMSMRKQRSSCKVSSATLARSRSYAADSIDSHRAEAIEDCIEFLNTSSSSLHRSNSVSSCT</sequence>
<dbReference type="Proteomes" id="UP001279734">
    <property type="component" value="Unassembled WGS sequence"/>
</dbReference>
<dbReference type="PANTHER" id="PTHR34355:SF1">
    <property type="entry name" value="JOSEPHIN-LIKE PROTEIN"/>
    <property type="match status" value="1"/>
</dbReference>
<accession>A0AAD3THK7</accession>
<evidence type="ECO:0008006" key="3">
    <source>
        <dbReference type="Google" id="ProtNLM"/>
    </source>
</evidence>
<keyword evidence="2" id="KW-1185">Reference proteome</keyword>
<name>A0AAD3THK7_NEPGR</name>
<comment type="caution">
    <text evidence="1">The sequence shown here is derived from an EMBL/GenBank/DDBJ whole genome shotgun (WGS) entry which is preliminary data.</text>
</comment>
<organism evidence="1 2">
    <name type="scientific">Nepenthes gracilis</name>
    <name type="common">Slender pitcher plant</name>
    <dbReference type="NCBI Taxonomy" id="150966"/>
    <lineage>
        <taxon>Eukaryota</taxon>
        <taxon>Viridiplantae</taxon>
        <taxon>Streptophyta</taxon>
        <taxon>Embryophyta</taxon>
        <taxon>Tracheophyta</taxon>
        <taxon>Spermatophyta</taxon>
        <taxon>Magnoliopsida</taxon>
        <taxon>eudicotyledons</taxon>
        <taxon>Gunneridae</taxon>
        <taxon>Pentapetalae</taxon>
        <taxon>Caryophyllales</taxon>
        <taxon>Nepenthaceae</taxon>
        <taxon>Nepenthes</taxon>
    </lineage>
</organism>
<evidence type="ECO:0000313" key="2">
    <source>
        <dbReference type="Proteomes" id="UP001279734"/>
    </source>
</evidence>